<dbReference type="GO" id="GO:0030246">
    <property type="term" value="F:carbohydrate binding"/>
    <property type="evidence" value="ECO:0007669"/>
    <property type="project" value="UniProtKB-ARBA"/>
</dbReference>
<evidence type="ECO:0000256" key="1">
    <source>
        <dbReference type="ARBA" id="ARBA00004196"/>
    </source>
</evidence>
<comment type="subcellular location">
    <subcellularLocation>
        <location evidence="1">Cell envelope</location>
    </subcellularLocation>
</comment>
<proteinExistence type="inferred from homology"/>
<dbReference type="Gene3D" id="3.40.50.2300">
    <property type="match status" value="1"/>
</dbReference>
<evidence type="ECO:0000259" key="5">
    <source>
        <dbReference type="Pfam" id="PF13407"/>
    </source>
</evidence>
<dbReference type="GO" id="GO:0055085">
    <property type="term" value="P:transmembrane transport"/>
    <property type="evidence" value="ECO:0007669"/>
    <property type="project" value="UniProtKB-ARBA"/>
</dbReference>
<dbReference type="InterPro" id="IPR028082">
    <property type="entry name" value="Peripla_BP_I"/>
</dbReference>
<protein>
    <submittedName>
        <fullName evidence="6">D-ribose-binding periplasmic protein</fullName>
    </submittedName>
</protein>
<dbReference type="InterPro" id="IPR025997">
    <property type="entry name" value="SBP_2_dom"/>
</dbReference>
<sequence>MFSLFKKTLPVMLAGGMLLASQSALAKQITIGVSFQEMNNDYFVSMKQALEQAAGDIGAKLYIADAHHDVSKQINDVEDMLQKKVDILLINPTDSVGVQSAVISAHKAGAVSWRSMPRPKARWIPLSVRKL</sequence>
<accession>A0A4U9TCK6</accession>
<keyword evidence="3 4" id="KW-0732">Signal</keyword>
<evidence type="ECO:0000256" key="4">
    <source>
        <dbReference type="SAM" id="SignalP"/>
    </source>
</evidence>
<reference evidence="6" key="1">
    <citation type="submission" date="2019-05" db="EMBL/GenBank/DDBJ databases">
        <authorList>
            <consortium name="Pathogen Informatics"/>
        </authorList>
    </citation>
    <scope>NUCLEOTIDE SEQUENCE [LARGE SCALE GENOMIC DNA]</scope>
    <source>
        <strain evidence="6">NCTC12965</strain>
    </source>
</reference>
<feature type="domain" description="Periplasmic binding protein" evidence="5">
    <location>
        <begin position="31"/>
        <end position="110"/>
    </location>
</feature>
<evidence type="ECO:0000256" key="3">
    <source>
        <dbReference type="ARBA" id="ARBA00022729"/>
    </source>
</evidence>
<dbReference type="PANTHER" id="PTHR46847">
    <property type="entry name" value="D-ALLOSE-BINDING PERIPLASMIC PROTEIN-RELATED"/>
    <property type="match status" value="1"/>
</dbReference>
<dbReference type="GO" id="GO:0030313">
    <property type="term" value="C:cell envelope"/>
    <property type="evidence" value="ECO:0007669"/>
    <property type="project" value="UniProtKB-SubCell"/>
</dbReference>
<comment type="similarity">
    <text evidence="2">Belongs to the bacterial solute-binding protein 2 family.</text>
</comment>
<dbReference type="EMBL" id="CABEEZ010000014">
    <property type="protein sequence ID" value="VTR16653.1"/>
    <property type="molecule type" value="Genomic_DNA"/>
</dbReference>
<name>A0A4U9TCK6_SERFO</name>
<evidence type="ECO:0000256" key="2">
    <source>
        <dbReference type="ARBA" id="ARBA00007639"/>
    </source>
</evidence>
<dbReference type="Pfam" id="PF13407">
    <property type="entry name" value="Peripla_BP_4"/>
    <property type="match status" value="1"/>
</dbReference>
<dbReference type="PANTHER" id="PTHR46847:SF1">
    <property type="entry name" value="D-ALLOSE-BINDING PERIPLASMIC PROTEIN-RELATED"/>
    <property type="match status" value="1"/>
</dbReference>
<dbReference type="AlphaFoldDB" id="A0A4U9TCK6"/>
<dbReference type="SUPFAM" id="SSF53822">
    <property type="entry name" value="Periplasmic binding protein-like I"/>
    <property type="match status" value="1"/>
</dbReference>
<gene>
    <name evidence="6" type="primary">rbsB_1</name>
    <name evidence="6" type="ORF">NCTC12965_00228</name>
</gene>
<feature type="signal peptide" evidence="4">
    <location>
        <begin position="1"/>
        <end position="26"/>
    </location>
</feature>
<organism evidence="6">
    <name type="scientific">Serratia fonticola</name>
    <dbReference type="NCBI Taxonomy" id="47917"/>
    <lineage>
        <taxon>Bacteria</taxon>
        <taxon>Pseudomonadati</taxon>
        <taxon>Pseudomonadota</taxon>
        <taxon>Gammaproteobacteria</taxon>
        <taxon>Enterobacterales</taxon>
        <taxon>Yersiniaceae</taxon>
        <taxon>Serratia</taxon>
    </lineage>
</organism>
<feature type="chain" id="PRO_5020503593" evidence="4">
    <location>
        <begin position="27"/>
        <end position="131"/>
    </location>
</feature>
<evidence type="ECO:0000313" key="6">
    <source>
        <dbReference type="EMBL" id="VTR16653.1"/>
    </source>
</evidence>